<feature type="domain" description="CBS" evidence="2">
    <location>
        <begin position="73"/>
        <end position="132"/>
    </location>
</feature>
<dbReference type="InterPro" id="IPR000644">
    <property type="entry name" value="CBS_dom"/>
</dbReference>
<dbReference type="Gene3D" id="3.10.580.10">
    <property type="entry name" value="CBS-domain"/>
    <property type="match status" value="1"/>
</dbReference>
<dbReference type="AlphaFoldDB" id="X0SLU4"/>
<accession>X0SLU4</accession>
<name>X0SLU4_9ZZZZ</name>
<dbReference type="EMBL" id="BARS01003379">
    <property type="protein sequence ID" value="GAF81974.1"/>
    <property type="molecule type" value="Genomic_DNA"/>
</dbReference>
<organism evidence="3">
    <name type="scientific">marine sediment metagenome</name>
    <dbReference type="NCBI Taxonomy" id="412755"/>
    <lineage>
        <taxon>unclassified sequences</taxon>
        <taxon>metagenomes</taxon>
        <taxon>ecological metagenomes</taxon>
    </lineage>
</organism>
<keyword evidence="1" id="KW-0129">CBS domain</keyword>
<dbReference type="InterPro" id="IPR046342">
    <property type="entry name" value="CBS_dom_sf"/>
</dbReference>
<dbReference type="PANTHER" id="PTHR43080:SF2">
    <property type="entry name" value="CBS DOMAIN-CONTAINING PROTEIN"/>
    <property type="match status" value="1"/>
</dbReference>
<protein>
    <recommendedName>
        <fullName evidence="2">CBS domain-containing protein</fullName>
    </recommendedName>
</protein>
<comment type="caution">
    <text evidence="3">The sequence shown here is derived from an EMBL/GenBank/DDBJ whole genome shotgun (WGS) entry which is preliminary data.</text>
</comment>
<proteinExistence type="predicted"/>
<feature type="domain" description="CBS" evidence="2">
    <location>
        <begin position="7"/>
        <end position="67"/>
    </location>
</feature>
<dbReference type="InterPro" id="IPR051257">
    <property type="entry name" value="Diverse_CBS-Domain"/>
</dbReference>
<dbReference type="PROSITE" id="PS51371">
    <property type="entry name" value="CBS"/>
    <property type="match status" value="2"/>
</dbReference>
<evidence type="ECO:0000313" key="3">
    <source>
        <dbReference type="EMBL" id="GAF81974.1"/>
    </source>
</evidence>
<reference evidence="3" key="1">
    <citation type="journal article" date="2014" name="Front. Microbiol.">
        <title>High frequency of phylogenetically diverse reductive dehalogenase-homologous genes in deep subseafloor sedimentary metagenomes.</title>
        <authorList>
            <person name="Kawai M."/>
            <person name="Futagami T."/>
            <person name="Toyoda A."/>
            <person name="Takaki Y."/>
            <person name="Nishi S."/>
            <person name="Hori S."/>
            <person name="Arai W."/>
            <person name="Tsubouchi T."/>
            <person name="Morono Y."/>
            <person name="Uchiyama I."/>
            <person name="Ito T."/>
            <person name="Fujiyama A."/>
            <person name="Inagaki F."/>
            <person name="Takami H."/>
        </authorList>
    </citation>
    <scope>NUCLEOTIDE SEQUENCE</scope>
    <source>
        <strain evidence="3">Expedition CK06-06</strain>
    </source>
</reference>
<dbReference type="Pfam" id="PF00571">
    <property type="entry name" value="CBS"/>
    <property type="match status" value="2"/>
</dbReference>
<evidence type="ECO:0000256" key="1">
    <source>
        <dbReference type="ARBA" id="ARBA00023122"/>
    </source>
</evidence>
<evidence type="ECO:0000259" key="2">
    <source>
        <dbReference type="PROSITE" id="PS51371"/>
    </source>
</evidence>
<sequence>MQARDVMTCCDLWVCTEQTPAEEVARQMVRRGVSAIPVVDRAWRLVGIVTDRDISLRIVAEGRSPATPAAQIMSRPVHAVDPDADVEQIESAMRRFHVRRLPVVNDDGRLMGFVSLADLARHCYSPWVEHELVGVLESAWGP</sequence>
<dbReference type="PANTHER" id="PTHR43080">
    <property type="entry name" value="CBS DOMAIN-CONTAINING PROTEIN CBSX3, MITOCHONDRIAL"/>
    <property type="match status" value="1"/>
</dbReference>
<gene>
    <name evidence="3" type="ORF">S01H1_06553</name>
</gene>
<dbReference type="SMART" id="SM00116">
    <property type="entry name" value="CBS"/>
    <property type="match status" value="2"/>
</dbReference>
<dbReference type="SUPFAM" id="SSF54631">
    <property type="entry name" value="CBS-domain pair"/>
    <property type="match status" value="1"/>
</dbReference>